<feature type="region of interest" description="Disordered" evidence="1">
    <location>
        <begin position="317"/>
        <end position="395"/>
    </location>
</feature>
<organism evidence="2 3">
    <name type="scientific">Lutzomyia longipalpis</name>
    <name type="common">Sand fly</name>
    <dbReference type="NCBI Taxonomy" id="7200"/>
    <lineage>
        <taxon>Eukaryota</taxon>
        <taxon>Metazoa</taxon>
        <taxon>Ecdysozoa</taxon>
        <taxon>Arthropoda</taxon>
        <taxon>Hexapoda</taxon>
        <taxon>Insecta</taxon>
        <taxon>Pterygota</taxon>
        <taxon>Neoptera</taxon>
        <taxon>Endopterygota</taxon>
        <taxon>Diptera</taxon>
        <taxon>Nematocera</taxon>
        <taxon>Psychodoidea</taxon>
        <taxon>Psychodidae</taxon>
        <taxon>Lutzomyia</taxon>
        <taxon>Lutzomyia</taxon>
    </lineage>
</organism>
<dbReference type="EMBL" id="AJWK01017491">
    <property type="status" value="NOT_ANNOTATED_CDS"/>
    <property type="molecule type" value="Genomic_DNA"/>
</dbReference>
<feature type="region of interest" description="Disordered" evidence="1">
    <location>
        <begin position="754"/>
        <end position="783"/>
    </location>
</feature>
<reference evidence="2" key="1">
    <citation type="submission" date="2020-05" db="UniProtKB">
        <authorList>
            <consortium name="EnsemblMetazoa"/>
        </authorList>
    </citation>
    <scope>IDENTIFICATION</scope>
    <source>
        <strain evidence="2">Jacobina</strain>
    </source>
</reference>
<feature type="region of interest" description="Disordered" evidence="1">
    <location>
        <begin position="653"/>
        <end position="694"/>
    </location>
</feature>
<feature type="compositionally biased region" description="Basic and acidic residues" evidence="1">
    <location>
        <begin position="544"/>
        <end position="582"/>
    </location>
</feature>
<dbReference type="VEuPathDB" id="VectorBase:LLOJ005535"/>
<dbReference type="Proteomes" id="UP000092461">
    <property type="component" value="Unassembled WGS sequence"/>
</dbReference>
<name>A0A1B0CLP8_LUTLO</name>
<dbReference type="EnsemblMetazoa" id="LLOJ005535-RA">
    <property type="protein sequence ID" value="LLOJ005535-PA"/>
    <property type="gene ID" value="LLOJ005535"/>
</dbReference>
<evidence type="ECO:0000313" key="3">
    <source>
        <dbReference type="Proteomes" id="UP000092461"/>
    </source>
</evidence>
<sequence length="942" mass="105463">MRYQLRTCRLIDIIKWVMDRDWRDIERVLGAYIEEGKYKTVQHSEILHVEGDIQLKVRTVLCPEYLSRIFEGDAGPSTTVGSTRCQGSYHSTQLEVIVKFGALKKANEEAPGKTKKETEVPEKKTDEEKDLKTDKEPPKEPKNEGESTMGDGCFVVTSSLCTPTKEEEGNLAVCRTGVMVRRRPQTPWPHATSTPFPADDPYKFDEELPSEIIEPSSITKATKRKRQEQVTPDLVLDSSDSEAGDPLAGTEKKHTNTVIDLLTQSTTGDPTEGPSGIVETCKKAKCVEAESTSTEAPLPNGRSLRPRRNINLFTQCSPGDPMEGPSGVATAPNTKPPVTTHNNSDSDLEEVPLVLKPGAGERKPNTSLDNWIISPPRSTKKPRKRVVRKKKKVEEKVPRRSKKFLLNQFSSDSSDQEELPPRKTCRLIDVIKVEEKLLAVQYEFTPRHGVQKWVMDRDWRDIERVLGAYIEEGKYKTVQHSEILHVEGDIQLKVRTVQCPEYLSRIFEGDAGPSTTVGSTRCQGSYHSTQLEVIVKFGALKKANEEAPGKTKKETEVPEKKTDGEKDVKTDKETQKELKNEGESSMGDGCFVVTSSLCTPTKEEEGNLAVCRTGVMVRRRPQTPWPHATSTPFPADDPYKFDEELPSEIIEPSSITKATKRKRQEQVTPDLVLDSSDSEAGDPLAGTEKKHTNTVIDLLTQSTTGDPTEGPSGTVEMCKKAKCVEAESTSTEAPLPNGRSLRPRRNINLFTQCSPGDPMEGPSGAATAPDTKPPVATHNNSDSDLEEVPVVLKPGAGERKPNTSLDNWVIRTDEQRRQLTKAERLKELQIISPPRSTKKPRKRVVRKKKKVEEKVPRRSKKFLLNQFSSDSSDQEELPPRKYAENLAKETVDYGKLSQMVLQYVLAEWIMHVFMAEHNMTRAEAIAYLIEREKKDKNMNTDF</sequence>
<keyword evidence="3" id="KW-1185">Reference proteome</keyword>
<feature type="region of interest" description="Disordered" evidence="1">
    <location>
        <begin position="831"/>
        <end position="855"/>
    </location>
</feature>
<dbReference type="VEuPathDB" id="VectorBase:LLONM1_009746"/>
<evidence type="ECO:0000256" key="1">
    <source>
        <dbReference type="SAM" id="MobiDB-lite"/>
    </source>
</evidence>
<protein>
    <submittedName>
        <fullName evidence="2">Uncharacterized protein</fullName>
    </submittedName>
</protein>
<dbReference type="AlphaFoldDB" id="A0A1B0CLP8"/>
<feature type="region of interest" description="Disordered" evidence="1">
    <location>
        <begin position="544"/>
        <end position="586"/>
    </location>
</feature>
<feature type="compositionally biased region" description="Basic residues" evidence="1">
    <location>
        <begin position="378"/>
        <end position="391"/>
    </location>
</feature>
<feature type="region of interest" description="Disordered" evidence="1">
    <location>
        <begin position="107"/>
        <end position="151"/>
    </location>
</feature>
<feature type="compositionally biased region" description="Polar residues" evidence="1">
    <location>
        <begin position="331"/>
        <end position="345"/>
    </location>
</feature>
<feature type="compositionally biased region" description="Basic and acidic residues" evidence="1">
    <location>
        <begin position="107"/>
        <end position="145"/>
    </location>
</feature>
<proteinExistence type="predicted"/>
<evidence type="ECO:0000313" key="2">
    <source>
        <dbReference type="EnsemblMetazoa" id="LLOJ005535-PA"/>
    </source>
</evidence>
<accession>A0A1B0CLP8</accession>
<dbReference type="EMBL" id="AJWK01017492">
    <property type="status" value="NOT_ANNOTATED_CDS"/>
    <property type="molecule type" value="Genomic_DNA"/>
</dbReference>
<dbReference type="VEuPathDB" id="VectorBase:LLONM1_011595"/>
<feature type="region of interest" description="Disordered" evidence="1">
    <location>
        <begin position="216"/>
        <end position="256"/>
    </location>
</feature>
<feature type="compositionally biased region" description="Basic residues" evidence="1">
    <location>
        <begin position="836"/>
        <end position="849"/>
    </location>
</feature>